<comment type="caution">
    <text evidence="4">The sequence shown here is derived from an EMBL/GenBank/DDBJ whole genome shotgun (WGS) entry which is preliminary data.</text>
</comment>
<comment type="similarity">
    <text evidence="1">Belongs to the 4-oxalocrotonate tautomerase family.</text>
</comment>
<name>A0ABX1L379_9LACO</name>
<dbReference type="PANTHER" id="PTHR35530:SF1">
    <property type="entry name" value="2-HYDROXYMUCONATE TAUTOMERASE"/>
    <property type="match status" value="1"/>
</dbReference>
<proteinExistence type="inferred from homology"/>
<keyword evidence="2 4" id="KW-0413">Isomerase</keyword>
<feature type="domain" description="4-oxalocrotonate tautomerase-like" evidence="3">
    <location>
        <begin position="25"/>
        <end position="83"/>
    </location>
</feature>
<dbReference type="InterPro" id="IPR004370">
    <property type="entry name" value="4-OT-like_dom"/>
</dbReference>
<protein>
    <submittedName>
        <fullName evidence="4">4-oxalocrotonate tautomerase</fullName>
        <ecNumber evidence="4">5.3.2.6</ecNumber>
    </submittedName>
</protein>
<dbReference type="InterPro" id="IPR014347">
    <property type="entry name" value="Tautomerase/MIF_sf"/>
</dbReference>
<keyword evidence="5" id="KW-1185">Reference proteome</keyword>
<reference evidence="4 5" key="1">
    <citation type="submission" date="2020-03" db="EMBL/GenBank/DDBJ databases">
        <authorList>
            <person name="Zhang Z."/>
            <person name="Guo Z."/>
            <person name="Hou Q."/>
            <person name="Shen X."/>
        </authorList>
    </citation>
    <scope>NUCLEOTIDE SEQUENCE [LARGE SCALE GENOMIC DNA]</scope>
    <source>
        <strain evidence="4 5">HBUAS51329</strain>
    </source>
</reference>
<dbReference type="Proteomes" id="UP000707477">
    <property type="component" value="Unassembled WGS sequence"/>
</dbReference>
<dbReference type="PANTHER" id="PTHR35530">
    <property type="entry name" value="TAUTOMERASE-RELATED"/>
    <property type="match status" value="1"/>
</dbReference>
<dbReference type="SUPFAM" id="SSF55331">
    <property type="entry name" value="Tautomerase/MIF"/>
    <property type="match status" value="1"/>
</dbReference>
<evidence type="ECO:0000313" key="4">
    <source>
        <dbReference type="EMBL" id="NLR28718.1"/>
    </source>
</evidence>
<sequence length="85" mass="9438">MFLVAHHVNRYNSHIHKEKGTKTMPIVNIDLIAGRSQDQLKALVQDVTAAVTKNTGAPAEHVHVILREMQPNRYGVAGVLKSDEK</sequence>
<dbReference type="EMBL" id="JAAVSD010000001">
    <property type="protein sequence ID" value="NLR28718.1"/>
    <property type="molecule type" value="Genomic_DNA"/>
</dbReference>
<evidence type="ECO:0000256" key="2">
    <source>
        <dbReference type="ARBA" id="ARBA00023235"/>
    </source>
</evidence>
<dbReference type="Pfam" id="PF01361">
    <property type="entry name" value="Tautomerase"/>
    <property type="match status" value="1"/>
</dbReference>
<accession>A0ABX1L379</accession>
<dbReference type="EC" id="5.3.2.6" evidence="4"/>
<evidence type="ECO:0000259" key="3">
    <source>
        <dbReference type="Pfam" id="PF01361"/>
    </source>
</evidence>
<gene>
    <name evidence="4" type="ORF">HEQ44_00775</name>
</gene>
<dbReference type="Gene3D" id="3.30.429.10">
    <property type="entry name" value="Macrophage Migration Inhibitory Factor"/>
    <property type="match status" value="1"/>
</dbReference>
<organism evidence="4 5">
    <name type="scientific">Levilactobacillus tujiorum</name>
    <dbReference type="NCBI Taxonomy" id="2912243"/>
    <lineage>
        <taxon>Bacteria</taxon>
        <taxon>Bacillati</taxon>
        <taxon>Bacillota</taxon>
        <taxon>Bacilli</taxon>
        <taxon>Lactobacillales</taxon>
        <taxon>Lactobacillaceae</taxon>
        <taxon>Levilactobacillus</taxon>
    </lineage>
</organism>
<evidence type="ECO:0000313" key="5">
    <source>
        <dbReference type="Proteomes" id="UP000707477"/>
    </source>
</evidence>
<dbReference type="NCBIfam" id="NF002571">
    <property type="entry name" value="PRK02220.1"/>
    <property type="match status" value="1"/>
</dbReference>
<dbReference type="GO" id="GO:0016853">
    <property type="term" value="F:isomerase activity"/>
    <property type="evidence" value="ECO:0007669"/>
    <property type="project" value="UniProtKB-KW"/>
</dbReference>
<evidence type="ECO:0000256" key="1">
    <source>
        <dbReference type="ARBA" id="ARBA00006723"/>
    </source>
</evidence>